<dbReference type="InterPro" id="IPR023214">
    <property type="entry name" value="HAD_sf"/>
</dbReference>
<proteinExistence type="predicted"/>
<dbReference type="Gene3D" id="3.40.50.1000">
    <property type="entry name" value="HAD superfamily/HAD-like"/>
    <property type="match status" value="1"/>
</dbReference>
<dbReference type="RefSeq" id="WP_136537503.1">
    <property type="nucleotide sequence ID" value="NZ_STGY01000083.1"/>
</dbReference>
<reference evidence="1 2" key="2">
    <citation type="submission" date="2019-05" db="EMBL/GenBank/DDBJ databases">
        <title>Glycomyces buryatensis sp. nov.</title>
        <authorList>
            <person name="Nikitina E."/>
        </authorList>
    </citation>
    <scope>NUCLEOTIDE SEQUENCE [LARGE SCALE GENOMIC DNA]</scope>
    <source>
        <strain evidence="1 2">18</strain>
    </source>
</reference>
<evidence type="ECO:0000313" key="2">
    <source>
        <dbReference type="Proteomes" id="UP000308760"/>
    </source>
</evidence>
<dbReference type="PANTHER" id="PTHR10000">
    <property type="entry name" value="PHOSPHOSERINE PHOSPHATASE"/>
    <property type="match status" value="1"/>
</dbReference>
<dbReference type="EMBL" id="STGY01000083">
    <property type="protein sequence ID" value="THV33622.1"/>
    <property type="molecule type" value="Genomic_DNA"/>
</dbReference>
<dbReference type="AlphaFoldDB" id="A0A4S8PV35"/>
<dbReference type="GO" id="GO:0000287">
    <property type="term" value="F:magnesium ion binding"/>
    <property type="evidence" value="ECO:0007669"/>
    <property type="project" value="TreeGrafter"/>
</dbReference>
<dbReference type="GO" id="GO:0005829">
    <property type="term" value="C:cytosol"/>
    <property type="evidence" value="ECO:0007669"/>
    <property type="project" value="TreeGrafter"/>
</dbReference>
<dbReference type="InterPro" id="IPR036412">
    <property type="entry name" value="HAD-like_sf"/>
</dbReference>
<comment type="caution">
    <text evidence="1">The sequence shown here is derived from an EMBL/GenBank/DDBJ whole genome shotgun (WGS) entry which is preliminary data.</text>
</comment>
<dbReference type="GO" id="GO:0016791">
    <property type="term" value="F:phosphatase activity"/>
    <property type="evidence" value="ECO:0007669"/>
    <property type="project" value="TreeGrafter"/>
</dbReference>
<sequence length="271" mass="28686">MQTPNVIASDLDGTLLGPDHQLTERTRKALVAAREHGFAIVAVTARTPYGVANLPGLMELVDTAICANGAIFCQPEGGDIRILRSIPLPVARKVSETLTELLPGAAFAVETGTGIVGEGPYQELVNSPNWDFADSLEGVFDRAERVVKIKLYHPERTGDDMAAAVAGADLSELDMCHWGDFGMLDFNAPGVNKATGLEIWCTEHGYGPEDVVAFGDMPNDAPMLSWAGRSYAVGDAHPETLAAATDRAKSNAEDGVAQVIEGLIEAARSVA</sequence>
<dbReference type="Gene3D" id="3.30.1240.10">
    <property type="match status" value="1"/>
</dbReference>
<dbReference type="Pfam" id="PF08282">
    <property type="entry name" value="Hydrolase_3"/>
    <property type="match status" value="1"/>
</dbReference>
<dbReference type="OrthoDB" id="3180855at2"/>
<evidence type="ECO:0000313" key="1">
    <source>
        <dbReference type="EMBL" id="THV33622.1"/>
    </source>
</evidence>
<protein>
    <submittedName>
        <fullName evidence="1">HAD family phosphatase</fullName>
    </submittedName>
</protein>
<dbReference type="PANTHER" id="PTHR10000:SF8">
    <property type="entry name" value="HAD SUPERFAMILY HYDROLASE-LIKE, TYPE 3"/>
    <property type="match status" value="1"/>
</dbReference>
<dbReference type="SUPFAM" id="SSF56784">
    <property type="entry name" value="HAD-like"/>
    <property type="match status" value="1"/>
</dbReference>
<gene>
    <name evidence="1" type="ORF">FAB82_26165</name>
</gene>
<dbReference type="Proteomes" id="UP000308760">
    <property type="component" value="Unassembled WGS sequence"/>
</dbReference>
<name>A0A4S8PV35_9ACTN</name>
<accession>A0A4S8PV35</accession>
<keyword evidence="2" id="KW-1185">Reference proteome</keyword>
<organism evidence="1 2">
    <name type="scientific">Glycomyces buryatensis</name>
    <dbReference type="NCBI Taxonomy" id="2570927"/>
    <lineage>
        <taxon>Bacteria</taxon>
        <taxon>Bacillati</taxon>
        <taxon>Actinomycetota</taxon>
        <taxon>Actinomycetes</taxon>
        <taxon>Glycomycetales</taxon>
        <taxon>Glycomycetaceae</taxon>
        <taxon>Glycomyces</taxon>
    </lineage>
</organism>
<reference evidence="2" key="1">
    <citation type="submission" date="2019-04" db="EMBL/GenBank/DDBJ databases">
        <title>Nocardioides xinjiangensis sp. nov.</title>
        <authorList>
            <person name="Liu S."/>
        </authorList>
    </citation>
    <scope>NUCLEOTIDE SEQUENCE [LARGE SCALE GENOMIC DNA]</scope>
    <source>
        <strain evidence="2">18</strain>
    </source>
</reference>